<comment type="caution">
    <text evidence="3">The sequence shown here is derived from an EMBL/GenBank/DDBJ whole genome shotgun (WGS) entry which is preliminary data.</text>
</comment>
<gene>
    <name evidence="3" type="ORF">H9741_05235</name>
</gene>
<name>A0A9D1V825_9FIRM</name>
<dbReference type="EMBL" id="DXFX01000070">
    <property type="protein sequence ID" value="HIX07850.1"/>
    <property type="molecule type" value="Genomic_DNA"/>
</dbReference>
<feature type="transmembrane region" description="Helical" evidence="2">
    <location>
        <begin position="71"/>
        <end position="90"/>
    </location>
</feature>
<keyword evidence="2" id="KW-1133">Transmembrane helix</keyword>
<keyword evidence="2" id="KW-0472">Membrane</keyword>
<feature type="transmembrane region" description="Helical" evidence="2">
    <location>
        <begin position="237"/>
        <end position="256"/>
    </location>
</feature>
<feature type="compositionally biased region" description="Low complexity" evidence="1">
    <location>
        <begin position="12"/>
        <end position="51"/>
    </location>
</feature>
<dbReference type="PANTHER" id="PTHR37314:SF4">
    <property type="entry name" value="UPF0700 TRANSMEMBRANE PROTEIN YOAK"/>
    <property type="match status" value="1"/>
</dbReference>
<evidence type="ECO:0000256" key="2">
    <source>
        <dbReference type="SAM" id="Phobius"/>
    </source>
</evidence>
<feature type="region of interest" description="Disordered" evidence="1">
    <location>
        <begin position="1"/>
        <end position="51"/>
    </location>
</feature>
<accession>A0A9D1V825</accession>
<feature type="transmembrane region" description="Helical" evidence="2">
    <location>
        <begin position="118"/>
        <end position="138"/>
    </location>
</feature>
<feature type="transmembrane region" description="Helical" evidence="2">
    <location>
        <begin position="263"/>
        <end position="281"/>
    </location>
</feature>
<organism evidence="3 4">
    <name type="scientific">Candidatus Borkfalkia faecipullorum</name>
    <dbReference type="NCBI Taxonomy" id="2838510"/>
    <lineage>
        <taxon>Bacteria</taxon>
        <taxon>Bacillati</taxon>
        <taxon>Bacillota</taxon>
        <taxon>Clostridia</taxon>
        <taxon>Christensenellales</taxon>
        <taxon>Christensenellaceae</taxon>
        <taxon>Candidatus Borkfalkia</taxon>
    </lineage>
</organism>
<dbReference type="AlphaFoldDB" id="A0A9D1V825"/>
<keyword evidence="2" id="KW-0812">Transmembrane</keyword>
<evidence type="ECO:0000313" key="3">
    <source>
        <dbReference type="EMBL" id="HIX07850.1"/>
    </source>
</evidence>
<evidence type="ECO:0000256" key="1">
    <source>
        <dbReference type="SAM" id="MobiDB-lite"/>
    </source>
</evidence>
<reference evidence="3" key="1">
    <citation type="journal article" date="2021" name="PeerJ">
        <title>Extensive microbial diversity within the chicken gut microbiome revealed by metagenomics and culture.</title>
        <authorList>
            <person name="Gilroy R."/>
            <person name="Ravi A."/>
            <person name="Getino M."/>
            <person name="Pursley I."/>
            <person name="Horton D.L."/>
            <person name="Alikhan N.F."/>
            <person name="Baker D."/>
            <person name="Gharbi K."/>
            <person name="Hall N."/>
            <person name="Watson M."/>
            <person name="Adriaenssens E.M."/>
            <person name="Foster-Nyarko E."/>
            <person name="Jarju S."/>
            <person name="Secka A."/>
            <person name="Antonio M."/>
            <person name="Oren A."/>
            <person name="Chaudhuri R.R."/>
            <person name="La Ragione R."/>
            <person name="Hildebrand F."/>
            <person name="Pallen M.J."/>
        </authorList>
    </citation>
    <scope>NUCLEOTIDE SEQUENCE</scope>
    <source>
        <strain evidence="3">811</strain>
    </source>
</reference>
<proteinExistence type="predicted"/>
<dbReference type="InterPro" id="IPR010699">
    <property type="entry name" value="DUF1275"/>
</dbReference>
<reference evidence="3" key="2">
    <citation type="submission" date="2021-04" db="EMBL/GenBank/DDBJ databases">
        <authorList>
            <person name="Gilroy R."/>
        </authorList>
    </citation>
    <scope>NUCLEOTIDE SEQUENCE</scope>
    <source>
        <strain evidence="3">811</strain>
    </source>
</reference>
<evidence type="ECO:0000313" key="4">
    <source>
        <dbReference type="Proteomes" id="UP000824204"/>
    </source>
</evidence>
<dbReference type="Proteomes" id="UP000824204">
    <property type="component" value="Unassembled WGS sequence"/>
</dbReference>
<protein>
    <submittedName>
        <fullName evidence="3">DUF1275 domain-containing protein</fullName>
    </submittedName>
</protein>
<dbReference type="Pfam" id="PF06912">
    <property type="entry name" value="DUF1275"/>
    <property type="match status" value="1"/>
</dbReference>
<dbReference type="PANTHER" id="PTHR37314">
    <property type="entry name" value="SLR0142 PROTEIN"/>
    <property type="match status" value="1"/>
</dbReference>
<sequence>MQEKDFGNKNVQPSAQPEQTAAQPSAQPEQTAAQSAAQTEQTAAQTVAQPAAQAPAQGAKSRYFLMCERDWIYFTLIAVAGYFGAFTYLLRGNVFCNAQSGNVVLMGLALGQGDWMKALYYLIPISAYLLGAFVSEFLPNPVKRKMRVRWDTLLIAVEMAMVIALGFVPESAPVQISQVAVNFIMSMQYNTFRQAQGEPVATTFVTNHVRQVGVGIAKAIKHIGKDGDKSYLRKFRVHLFMLLFFVAGAVVGTLFCKLILGRAIWITLAPLAVVFGALLYADFATEKDMKDKKPSGH</sequence>